<organism evidence="2 3">
    <name type="scientific">Ectopseudomonas mendocina</name>
    <name type="common">Pseudomonas mendocina</name>
    <dbReference type="NCBI Taxonomy" id="300"/>
    <lineage>
        <taxon>Bacteria</taxon>
        <taxon>Pseudomonadati</taxon>
        <taxon>Pseudomonadota</taxon>
        <taxon>Gammaproteobacteria</taxon>
        <taxon>Pseudomonadales</taxon>
        <taxon>Pseudomonadaceae</taxon>
        <taxon>Ectopseudomonas</taxon>
    </lineage>
</organism>
<dbReference type="Pfam" id="PF05118">
    <property type="entry name" value="Asp_Arg_Hydrox"/>
    <property type="match status" value="1"/>
</dbReference>
<dbReference type="Gene3D" id="2.60.120.330">
    <property type="entry name" value="B-lactam Antibiotic, Isopenicillin N Synthase, Chain"/>
    <property type="match status" value="1"/>
</dbReference>
<dbReference type="EMBL" id="SCFV01000005">
    <property type="protein sequence ID" value="TRO18437.1"/>
    <property type="molecule type" value="Genomic_DNA"/>
</dbReference>
<dbReference type="AlphaFoldDB" id="A0ABD7RZY3"/>
<feature type="domain" description="Aspartyl/asparaginy/proline hydroxylase" evidence="1">
    <location>
        <begin position="78"/>
        <end position="176"/>
    </location>
</feature>
<sequence length="266" mass="29699">MHPLPTYARLPLRFDVGTLRTALQALPDSAWNRHFNTDYYSGDWSGIPLLLPAEAHTPLQAAQSTDNQAVQASPWYDPVWQALLEQIPMRISSARLLRVGAGGRIHEHCDPDLGDPRGDVRLHIPILIPPDVEFIVDDLSIPLAVGECWFLDLARPHRVENPSSEARVHLVIDARRNDWLYAQIAAGLASTPAAGPSRSTIAFAAFRQQVHQRPELLATLSRIKDPRTFAEQAVQLGAVCDLHFSVDVVQAAMRKGRRAWIEQWIV</sequence>
<dbReference type="InterPro" id="IPR007803">
    <property type="entry name" value="Asp/Arg/Pro-Hydrxlase"/>
</dbReference>
<evidence type="ECO:0000259" key="1">
    <source>
        <dbReference type="Pfam" id="PF05118"/>
    </source>
</evidence>
<dbReference type="SUPFAM" id="SSF51197">
    <property type="entry name" value="Clavaminate synthase-like"/>
    <property type="match status" value="1"/>
</dbReference>
<evidence type="ECO:0000313" key="3">
    <source>
        <dbReference type="Proteomes" id="UP000317327"/>
    </source>
</evidence>
<gene>
    <name evidence="2" type="ORF">EQ836_12440</name>
</gene>
<dbReference type="Proteomes" id="UP000317327">
    <property type="component" value="Unassembled WGS sequence"/>
</dbReference>
<reference evidence="2 3" key="1">
    <citation type="submission" date="2019-01" db="EMBL/GenBank/DDBJ databases">
        <title>Whole genome shotgun sequencing of Pseudomonas spp. isolated by its ability to degrade furfural.</title>
        <authorList>
            <person name="Donoso R."/>
            <person name="Farkas C."/>
            <person name="Villegas P."/>
            <person name="Gonzales-Toro F."/>
            <person name="Guajardo-Parra M."/>
            <person name="Araya-Nail M."/>
            <person name="Morgante V."/>
            <person name="Perez-Pantoja D."/>
        </authorList>
    </citation>
    <scope>NUCLEOTIDE SEQUENCE [LARGE SCALE GENOMIC DNA]</scope>
    <source>
        <strain evidence="2 3">VN231</strain>
    </source>
</reference>
<dbReference type="InterPro" id="IPR027443">
    <property type="entry name" value="IPNS-like_sf"/>
</dbReference>
<evidence type="ECO:0000313" key="2">
    <source>
        <dbReference type="EMBL" id="TRO18437.1"/>
    </source>
</evidence>
<protein>
    <submittedName>
        <fullName evidence="2">Aspartyl/asparaginyl beta-hydroxylase domain-containing protein</fullName>
    </submittedName>
</protein>
<accession>A0ABD7RZY3</accession>
<name>A0ABD7RZY3_ECTME</name>
<proteinExistence type="predicted"/>
<comment type="caution">
    <text evidence="2">The sequence shown here is derived from an EMBL/GenBank/DDBJ whole genome shotgun (WGS) entry which is preliminary data.</text>
</comment>